<comment type="caution">
    <text evidence="6">The sequence shown here is derived from an EMBL/GenBank/DDBJ whole genome shotgun (WGS) entry which is preliminary data.</text>
</comment>
<evidence type="ECO:0000256" key="3">
    <source>
        <dbReference type="SAM" id="MobiDB-lite"/>
    </source>
</evidence>
<dbReference type="PROSITE" id="PS50102">
    <property type="entry name" value="RRM"/>
    <property type="match status" value="1"/>
</dbReference>
<evidence type="ECO:0000256" key="2">
    <source>
        <dbReference type="PROSITE-ProRule" id="PRU00176"/>
    </source>
</evidence>
<keyword evidence="1" id="KW-0863">Zinc-finger</keyword>
<feature type="region of interest" description="Disordered" evidence="3">
    <location>
        <begin position="151"/>
        <end position="254"/>
    </location>
</feature>
<dbReference type="InterPro" id="IPR035979">
    <property type="entry name" value="RBD_domain_sf"/>
</dbReference>
<dbReference type="Gene3D" id="3.30.70.330">
    <property type="match status" value="1"/>
</dbReference>
<dbReference type="SUPFAM" id="SSF57756">
    <property type="entry name" value="Retrovirus zinc finger-like domains"/>
    <property type="match status" value="1"/>
</dbReference>
<dbReference type="SMART" id="SM00360">
    <property type="entry name" value="RRM"/>
    <property type="match status" value="1"/>
</dbReference>
<keyword evidence="1" id="KW-0479">Metal-binding</keyword>
<dbReference type="Proteomes" id="UP000193560">
    <property type="component" value="Unassembled WGS sequence"/>
</dbReference>
<sequence length="254" mass="29382">MSYSRRDRRDAGARLYIGKLNRYVRERDLKSLFSRYGHIKDLAFLDSYAFVEFDDARDASDAMRRLDGYKLEGDRIIVDMARKRKTGDRERERGGDDRERMRDHGNDGPQRCCYNCGESGHFARECSLPMGSGERAQRFSENRCFECGETGHRAQDCSGRRGGGDRGSGSYRSRSRSPRHERSHRRRTYSRSVSPRRSRSPTRRRRSSPSPVRRRSDSGRDQQENRDKQDSAPQEGGISPRRSLSKSPVRMDSS</sequence>
<dbReference type="InterPro" id="IPR050907">
    <property type="entry name" value="SRSF"/>
</dbReference>
<feature type="compositionally biased region" description="Basic residues" evidence="3">
    <location>
        <begin position="173"/>
        <end position="207"/>
    </location>
</feature>
<evidence type="ECO:0000313" key="6">
    <source>
        <dbReference type="EMBL" id="ORZ08963.1"/>
    </source>
</evidence>
<feature type="region of interest" description="Disordered" evidence="3">
    <location>
        <begin position="82"/>
        <end position="105"/>
    </location>
</feature>
<dbReference type="GO" id="GO:0003723">
    <property type="term" value="F:RNA binding"/>
    <property type="evidence" value="ECO:0007669"/>
    <property type="project" value="UniProtKB-UniRule"/>
</dbReference>
<dbReference type="OrthoDB" id="1099063at2759"/>
<dbReference type="InterPro" id="IPR000504">
    <property type="entry name" value="RRM_dom"/>
</dbReference>
<dbReference type="GO" id="GO:0008270">
    <property type="term" value="F:zinc ion binding"/>
    <property type="evidence" value="ECO:0007669"/>
    <property type="project" value="UniProtKB-KW"/>
</dbReference>
<dbReference type="STRING" id="90262.A0A1X2I4A2"/>
<evidence type="ECO:0000259" key="4">
    <source>
        <dbReference type="PROSITE" id="PS50102"/>
    </source>
</evidence>
<feature type="domain" description="CCHC-type" evidence="5">
    <location>
        <begin position="113"/>
        <end position="126"/>
    </location>
</feature>
<feature type="domain" description="CCHC-type" evidence="5">
    <location>
        <begin position="143"/>
        <end position="157"/>
    </location>
</feature>
<evidence type="ECO:0000256" key="1">
    <source>
        <dbReference type="PROSITE-ProRule" id="PRU00047"/>
    </source>
</evidence>
<dbReference type="AlphaFoldDB" id="A0A1X2I4A2"/>
<evidence type="ECO:0000313" key="7">
    <source>
        <dbReference type="Proteomes" id="UP000193560"/>
    </source>
</evidence>
<dbReference type="PROSITE" id="PS50158">
    <property type="entry name" value="ZF_CCHC"/>
    <property type="match status" value="2"/>
</dbReference>
<keyword evidence="7" id="KW-1185">Reference proteome</keyword>
<dbReference type="Pfam" id="PF00098">
    <property type="entry name" value="zf-CCHC"/>
    <property type="match status" value="2"/>
</dbReference>
<feature type="compositionally biased region" description="Basic and acidic residues" evidence="3">
    <location>
        <begin position="214"/>
        <end position="230"/>
    </location>
</feature>
<evidence type="ECO:0000259" key="5">
    <source>
        <dbReference type="PROSITE" id="PS50158"/>
    </source>
</evidence>
<gene>
    <name evidence="6" type="ORF">BCR42DRAFT_441921</name>
</gene>
<dbReference type="Pfam" id="PF00076">
    <property type="entry name" value="RRM_1"/>
    <property type="match status" value="1"/>
</dbReference>
<dbReference type="InterPro" id="IPR036875">
    <property type="entry name" value="Znf_CCHC_sf"/>
</dbReference>
<dbReference type="PANTHER" id="PTHR23147">
    <property type="entry name" value="SERINE/ARGININE RICH SPLICING FACTOR"/>
    <property type="match status" value="1"/>
</dbReference>
<keyword evidence="1" id="KW-0862">Zinc</keyword>
<reference evidence="6 7" key="1">
    <citation type="submission" date="2016-07" db="EMBL/GenBank/DDBJ databases">
        <title>Pervasive Adenine N6-methylation of Active Genes in Fungi.</title>
        <authorList>
            <consortium name="DOE Joint Genome Institute"/>
            <person name="Mondo S.J."/>
            <person name="Dannebaum R.O."/>
            <person name="Kuo R.C."/>
            <person name="Labutti K."/>
            <person name="Haridas S."/>
            <person name="Kuo A."/>
            <person name="Salamov A."/>
            <person name="Ahrendt S.R."/>
            <person name="Lipzen A."/>
            <person name="Sullivan W."/>
            <person name="Andreopoulos W.B."/>
            <person name="Clum A."/>
            <person name="Lindquist E."/>
            <person name="Daum C."/>
            <person name="Ramamoorthy G.K."/>
            <person name="Gryganskyi A."/>
            <person name="Culley D."/>
            <person name="Magnuson J.K."/>
            <person name="James T.Y."/>
            <person name="O'Malley M.A."/>
            <person name="Stajich J.E."/>
            <person name="Spatafora J.W."/>
            <person name="Visel A."/>
            <person name="Grigoriev I.V."/>
        </authorList>
    </citation>
    <scope>NUCLEOTIDE SEQUENCE [LARGE SCALE GENOMIC DNA]</scope>
    <source>
        <strain evidence="6 7">NRRL 1336</strain>
    </source>
</reference>
<dbReference type="InterPro" id="IPR001878">
    <property type="entry name" value="Znf_CCHC"/>
</dbReference>
<accession>A0A1X2I4A2</accession>
<keyword evidence="2" id="KW-0694">RNA-binding</keyword>
<protein>
    <submittedName>
        <fullName evidence="6">Uncharacterized protein</fullName>
    </submittedName>
</protein>
<feature type="compositionally biased region" description="Basic and acidic residues" evidence="3">
    <location>
        <begin position="151"/>
        <end position="164"/>
    </location>
</feature>
<proteinExistence type="predicted"/>
<dbReference type="InterPro" id="IPR012677">
    <property type="entry name" value="Nucleotide-bd_a/b_plait_sf"/>
</dbReference>
<dbReference type="SUPFAM" id="SSF54928">
    <property type="entry name" value="RNA-binding domain, RBD"/>
    <property type="match status" value="1"/>
</dbReference>
<feature type="domain" description="RRM" evidence="4">
    <location>
        <begin position="13"/>
        <end position="83"/>
    </location>
</feature>
<dbReference type="SMART" id="SM00343">
    <property type="entry name" value="ZnF_C2HC"/>
    <property type="match status" value="2"/>
</dbReference>
<name>A0A1X2I4A2_9FUNG</name>
<dbReference type="EMBL" id="MCGE01000029">
    <property type="protein sequence ID" value="ORZ08963.1"/>
    <property type="molecule type" value="Genomic_DNA"/>
</dbReference>
<dbReference type="Gene3D" id="4.10.60.10">
    <property type="entry name" value="Zinc finger, CCHC-type"/>
    <property type="match status" value="2"/>
</dbReference>
<organism evidence="6 7">
    <name type="scientific">Absidia repens</name>
    <dbReference type="NCBI Taxonomy" id="90262"/>
    <lineage>
        <taxon>Eukaryota</taxon>
        <taxon>Fungi</taxon>
        <taxon>Fungi incertae sedis</taxon>
        <taxon>Mucoromycota</taxon>
        <taxon>Mucoromycotina</taxon>
        <taxon>Mucoromycetes</taxon>
        <taxon>Mucorales</taxon>
        <taxon>Cunninghamellaceae</taxon>
        <taxon>Absidia</taxon>
    </lineage>
</organism>